<dbReference type="PANTHER" id="PTHR48103">
    <property type="entry name" value="MIDASIN-RELATED"/>
    <property type="match status" value="1"/>
</dbReference>
<dbReference type="InterPro" id="IPR036465">
    <property type="entry name" value="vWFA_dom_sf"/>
</dbReference>
<dbReference type="Pfam" id="PF07728">
    <property type="entry name" value="AAA_5"/>
    <property type="match status" value="5"/>
</dbReference>
<dbReference type="EMBL" id="MLAK01000890">
    <property type="protein sequence ID" value="OHT01916.1"/>
    <property type="molecule type" value="Genomic_DNA"/>
</dbReference>
<evidence type="ECO:0000313" key="6">
    <source>
        <dbReference type="Proteomes" id="UP000179807"/>
    </source>
</evidence>
<dbReference type="GO" id="GO:0005524">
    <property type="term" value="F:ATP binding"/>
    <property type="evidence" value="ECO:0007669"/>
    <property type="project" value="UniProtKB-KW"/>
</dbReference>
<dbReference type="InterPro" id="IPR027417">
    <property type="entry name" value="P-loop_NTPase"/>
</dbReference>
<dbReference type="Proteomes" id="UP000179807">
    <property type="component" value="Unassembled WGS sequence"/>
</dbReference>
<keyword evidence="2" id="KW-0067">ATP-binding</keyword>
<feature type="region of interest" description="Disordered" evidence="3">
    <location>
        <begin position="5638"/>
        <end position="5758"/>
    </location>
</feature>
<dbReference type="OrthoDB" id="306787at2759"/>
<proteinExistence type="predicted"/>
<keyword evidence="6" id="KW-1185">Reference proteome</keyword>
<protein>
    <recommendedName>
        <fullName evidence="4">AAA+ ATPase domain-containing protein</fullName>
    </recommendedName>
</protein>
<gene>
    <name evidence="5" type="ORF">TRFO_31156</name>
</gene>
<accession>A0A1J4JWK6</accession>
<dbReference type="VEuPathDB" id="TrichDB:TRFO_31156"/>
<keyword evidence="1" id="KW-0547">Nucleotide-binding</keyword>
<feature type="compositionally biased region" description="Basic residues" evidence="3">
    <location>
        <begin position="5527"/>
        <end position="5536"/>
    </location>
</feature>
<dbReference type="InterPro" id="IPR003593">
    <property type="entry name" value="AAA+_ATPase"/>
</dbReference>
<feature type="compositionally biased region" description="Low complexity" evidence="3">
    <location>
        <begin position="5638"/>
        <end position="5660"/>
    </location>
</feature>
<feature type="region of interest" description="Disordered" evidence="3">
    <location>
        <begin position="5505"/>
        <end position="5546"/>
    </location>
</feature>
<reference evidence="5" key="1">
    <citation type="submission" date="2016-10" db="EMBL/GenBank/DDBJ databases">
        <authorList>
            <person name="Benchimol M."/>
            <person name="Almeida L.G."/>
            <person name="Vasconcelos A.T."/>
            <person name="Perreira-Neves A."/>
            <person name="Rosa I.A."/>
            <person name="Tasca T."/>
            <person name="Bogo M.R."/>
            <person name="de Souza W."/>
        </authorList>
    </citation>
    <scope>NUCLEOTIDE SEQUENCE [LARGE SCALE GENOMIC DNA]</scope>
    <source>
        <strain evidence="5">K</strain>
    </source>
</reference>
<dbReference type="CDD" id="cd00198">
    <property type="entry name" value="vWFA"/>
    <property type="match status" value="1"/>
</dbReference>
<dbReference type="SUPFAM" id="SSF52540">
    <property type="entry name" value="P-loop containing nucleoside triphosphate hydrolases"/>
    <property type="match status" value="6"/>
</dbReference>
<feature type="region of interest" description="Disordered" evidence="3">
    <location>
        <begin position="5468"/>
        <end position="5487"/>
    </location>
</feature>
<dbReference type="GeneID" id="94842473"/>
<feature type="domain" description="AAA+ ATPase" evidence="4">
    <location>
        <begin position="605"/>
        <end position="724"/>
    </location>
</feature>
<feature type="compositionally biased region" description="Low complexity" evidence="3">
    <location>
        <begin position="5537"/>
        <end position="5546"/>
    </location>
</feature>
<evidence type="ECO:0000256" key="3">
    <source>
        <dbReference type="SAM" id="MobiDB-lite"/>
    </source>
</evidence>
<dbReference type="GO" id="GO:0000055">
    <property type="term" value="P:ribosomal large subunit export from nucleus"/>
    <property type="evidence" value="ECO:0007669"/>
    <property type="project" value="TreeGrafter"/>
</dbReference>
<evidence type="ECO:0000256" key="2">
    <source>
        <dbReference type="ARBA" id="ARBA00022840"/>
    </source>
</evidence>
<sequence>MMKDTSFILTKGAEERINIVSEGILSGIPILLEGETGTSKTITAIQAALQNNQKPIVFSFSSQTTVEDLLGRISLSNDSWCGFSFKKGPYTDAFENGHCIILDEINLAHEHVLQCIEASLDSGFLSIDTLGSDAITVKMHQNFHIIATQNPLTSKFSQKRHNLSQKFLSRFHLINFGEISQEELTEIAYQLAADVYKIDKLVDIDEFIPKLIEFHFEWKNKMKDQSFVFTIREISGTILSITYGMTPFESIIIHYGSRYNETIQNEIKDILISKDINERYNIYNRINIPDKFKHLFYKTQVLAKVFSYSHHLMDLYKPILLIGPDGCGKTSASRWIGHIRSKKPSKIFICNPEMTIGDVIGRYMALKSESNDANIAKYDTPIKWVHGPVVKSIMNGECMILDQIDTAPSTILERLNSLFDGIGRKNFEFITHENSENPVVTVHEDFRIVATSSIKGLNSLSPALLNRFTIIYMDEQLPEFNSGSYPYLVKKFSPYIQSNIIDNIIVKIRNKQDHFSTGKLFKIIDGFFKLKKEFPDALDNDISEFCFNVYSGISRVPTISNNFMNVLLGSLTEQNSEKDDYDTFHYKDAKSTRGVMATLVACSVIGLHVILIGKTGLGKTAAAIAFSRMTKFSNNVTGAQVITFNGETQLDELFGYYTINEGNFVLHYGPLASSMIDGTTFIADELNLADIQIIQSLSVAIEPSINEDIILPVLSSPIKVKKGFFFIGCMNDATMNGRKALPQNIEKKMLCIEYPNNSNDDLIKLTRSIGSQFHISDPKIFEYTTKLIERINNDSLFGTRPWSLREVKKLFNRTQFILQPNNNTYRNFKIIHIIAFMLRASFSDQPKINKKVSEIVCEAFNENKLHQKSLKSDLEDEVYVNKQKRHIILTKGSLNIQISNQKELNNIPSDLPTFWSMIFEIKLAHISEPLLFIGESGLKTFLAQKICPLSSVVYLHSDSTIASLIGQITLIDRSQSREFFLDIMKDFIGSNLDLFDFLSVFYDRDQPIDQDLLTEVVNQLIKDNPLFIKIIKNIKRQLLKTDYIDQLDQQSIFSNYLSLFKPGLITRAIFQQNSLILKNIAQPSPTVLERFNELLAIKPTLTLFEDTTDTITLSEQKLISNFNKKFRIIGICLPLEKRNLSDAMLSRLTEINVSVYNDNEQIRIFKSILNNELSADLVIEPIDILRSFIDELNKNNIKTSFSQKIQIIQISIKWWKYYQRNGIVKDINDIFIIAILRCIVGPLAYKQKKEVIKLIINIMKISIPDSFLHIYNDDEEVLDVFHIIYSENSRTNNYLKSSISGFTSTTTLDQLPEGNIVFTKSISDLIDLIFTASYINFPLIIEGPNGCGKSSAFDYAAQCCQATVIRICISQSTTVEDLFGRYEPITENGVLQFGFKETAFLEAINLDNSSLNKYWILIEELHLASSSVIDALSPIFNPQSDKSIFLPNGRIVSKGQYFIVGLSSKPLQNQALTKTSLYYKTSEYSTFELKTICDFLLKQNDNYSEYSTKLCDVLAKLYEMSIKYQFKIPVTVREVEKFIKMLRASNGQLNIDEILHFLCIDRFHDESMKALMQEYLALSNRTNNEENQLVIENCSLSYGQLRYEIEQITSSRHHELHYLSDSEQKLFQFLLLNIKEYSPIVIQGQTSSGKSYSLQLFADILGKKLNVIQLNSEVNGSSLAGNYQPSKNLKESDIEELQLSITKISRFFSLFPPGMQEQLKNPIQEWEPNQFSEFKDYLKEFYHSLDSEEDKEQIHAFLVKVNSILMFFHHLERSDSTIIKSMIKGSWILLDGIESAPADLFDRLFTLLDNKPTLNLYERGSRFNYSLNSEDPTTRIHPDFRLFMTFNPIEANSNISPAFLNRCTMFSMRPLDDNYLNTSLVISSLLKKAQFGEDSIEIAAKLAKIHINIKETFRNDLTFRTLVHICKKSCYLSKNHIVHVEDLKKLIIKHYNLDKHDDLSEKQTKMMNDVFNEEIDVNIIQHFQKTQRGTSKACQDIIRAIDEFINNIKNSSYELKFTEILHYIQFVQIKDLESIINKFNLLYNRINSRKEEFNRERLSHFAAVFIMNDLLSELNDLGLTKITNKSIQMSTMEDLYQNTDFTQILNKIQLFTMLVKIKWFPNHFPPFIFLDDILNNEINNNTIWTPNTTLIQQICVCLYKDNYKNMLFKGIMLKLFEVTHFFMLKCLSGHDSLQMFYNWLKWIEELFKVFNFDMNISEYRFQEIIDSWSQDLNDIVSKKNGLYTIMTISNNIDFRDFDDSSSQFQWIKNFSNILMGLYTSLKESYEKKFVQEANDKKAADDFVKLKDIISKEIENNHQIKNPLNKLNDLMDLVGPITKEKFNFIKQIYESIHLKEKQKPVNSHSWPTSFEYGQTTTRLKLIELLISYSEIMENVQKIDNFNNKFDWIALCSLPYSDPLLIEYITTENIETTTIKKYISLLNAHLLLDLFEYSDGYKYCRTDSIVEFFNSFINRHERDVDKDYPRIVQEIAKNHPIDFLIKIPKFSPSDILYMIIDPFDKEKTGPLYENQTVPKEFIQLFHILTKTINRQSFETLSVRIGEKFIHYVKKLDSNKEFDESDFSMYASELINDTYTNKQLQDLCESTLLAYNICQHNSNQSNNHLDFSDIECFNSPEFCDQNPYCGYYFSLFPETLKQIDPILKCIPNIEEENYFPLGLWEFRVISYFEFAKMKLPNDFPDYASDLSDYITSIIIKFMRKNEIEKFSHLIGFLVPLPPKQYCDNSKIHSDYVRSIFIDIFKNVTDPILQKQLKKLIQKILPDLLKLMSSNKWTNTLNSSIKEPSNNNIIKFLSNPFYYCFDQILQSHISNYQIYEYEVKSAIDKVVKGFNKISEKSYRDELIESANEDIKNLLSKLEEDYLSTKHISNSSSLINNANEYWKEYSRYVLGLIKMFPVLKTDTVKETLMFVEYEDHEIIYDHFSKELFSLPCKNEKYLIFIKSKNNESLITFNYTIDKKRIIKDIQLKSPKSVIILQLPESVTNPKSLNPYCKNGEIKIIPIKVKNNEQPVKNCTVHDMIDCYQRFSNSIEKINNNESEDSDERIQILQIIRKVKVTFKGERIENFLDFIETYQSKNISTERITLNLISELKQKNRKLLDFLPADFPFNYSNISPNKTNETLKTMIDIITDNANILDREYKFFSSKLSTKHDLFTNKNSNFSILMRSFTNFEIVPKFRQFVSKDDFIDFKPSNVLLTPSIISNSDGNININIKEINIEKGPFYIGIDLEPLKIRINNTTQQEIKCKFKQTKNSPDKPQYSNDAGFLTISFPVTSQETHTENLVLFYEGAVTFYEKGSSDSFASIQYNIKLHYITPIIFIKIINQKLAIKDGKAIVVPFAATERSQLKFSKLLPKEGIKNFVSLIEQDDNRVEKPLITGIEDKDVMITFQKIQEAGLLSMNTMFFISELIKIPIDVKLNITRSQNQFKCLIYCDNVKNFIENPMVNVGNLYRDIYFVIYGFNASNEPFSLIKVGLEPHQQNSDFPLIHWEYERPKTHIPSYQYGYMVCSIKARYFGPTRNLFIPTYLVVDLNGKPEKVPFTIRKSLITLNRNQIINANPSMSISYFVDDRFYPLDNFSQLSQEDKLIVSPFSYYLKCKYPMIKYGSTGEFERIINLNQTEKIEVLTFQSGRFIIIETELKNIKYNQQILYIIGRLANKPDTFFPIFAPIANSMFDARNIKKIDFSNFVYFYFQFLKPNDIKKRQQNIQNFESLFIKNGPPSKFNFGFLIDILAKNKEKIMYSEIGNTITKFTGNSTYIEHIQQCQKINSIEYKFMCLISALYALFSVRFKVLCSQNFYIHMHVPMYEITNEQFKLLSNANLSEEKVLESKQINIIKKDVAQNSENYQNRLSEYRGKGYQISDVLKWTFADGIQHSTHEEYEKYQKLKDKNKNKNLDKIDIPYVDISAKFDGNTIPIIKFDQESVSSILTNLNEILQNTYKITFYFHSIRPNNNNFQKVINLLNHIISVYDWVKVSYKGFPFSVFKTFFIPAYHFMISRLDDAHVKLHFVDHSINNKGNNENVFLAMPCSKPYNIPINKFEKLGSKIKPENSKDIPVFEFIPSRNPPKNKETEKISQSGNKTSVPTKNLSMPGSGRKSQLFSGEYEENDLNHKRRVETKQYQKLEFKQINGKDDIEIPNKDLIDFIINKMSHKNNKETLDFQISDKNHIPKNINETPKNTPEIQRFFEASMKMSDVLVQKVASDDTLNFQNETFATILVDSTSTFANTQKAALLTFAISLANAFTAINIPYSLVVFCDDNYQFILKRISDPHDNIYFQKLHDAMIVKRRLSDMSAAIQTVKAKVVPTDDERTKHSIFVLTDGISSKIALTNQWKQKILNDKNISVLFFFLDILPTIDKDIVLPIWQNFEKILKTAESPSSILVSNVSNIYNGDHIIAQAFVQTLSFYKKRQNNNLIEYDPFYPKEELAITKFSKNINKVLDKLNKKRYQHEKFFVQTSFEDDVEFVDLTLDINNNNNQFQLEVFSPTIENMSDNGNKFLEGLHRFAQTLVDPSTIQEVNEQVFPRNKPSQYSPSQTGSIFYFPGLVRFILTQGQDNKIFLAKNAGFIRSYSVFIIIDNSSSCFNISTFTHSYQTILTFLYSISKIDLPSLNIIVTTKNGPMILCSEKPSMITLEEKSPIWISLFHYLSEPHYNSYLYSALLTSLKMRMQQKTKSSYVFVFSDGNYNNHERSLCHIIIDDLIQHQTSTIFIGIGSNPSNIRKISGKSVWSLDPKNILQAILSLFGKEINDIDTIKTSYFDISCVTQELIDQLSNEMFNKNKLVFRDLYNELDRVKRKVAVYENLYNPMIKNGKDVIIEINGKIGNAGTLISSYDLGKKGNYQGVKILICLFWDYSLSNSEQKEISEEVLRNGTDGKRSVIKSLVEFGMEPKIVKNYRDAMKLMRGGEFSQVWIICGRNDGKMPDKSDYANLFEEFIRFTIEYWHRGGSLIFWTDNYPLTAECNLFLKKAKFSINGQQQSVNFHIGGDDKGCQTLTPNNIKQKKKSSFDNKSLIEWEGYEKPHFNFNISRLYEGETIASAIAGPETQDEIDNYSDLSGLKYATESDISPFKPFSYSSSGGISSMYYSSPISSKDGDIIIDCGFSKLFYELNEEGIHRYVNNIAVYNLNLEKKFIIMGKEIEPRFVKPESFENIKIKINKAKSQHRAYIANEKVDLVFLIDGTGSMRFFIDAVRDSCIDIANKCQERFAENQFRFGAVIYRDTALTTLIQRKKTDIVEISQLDNSAEKLADFLSHIEAKGGGGDGPEDWVSGYQSLLRLNWDENSSKVVIHIADAPGHGERFANDKVYDVPEIKYNSTEKINCDIYRKMQDEHDQLFPQLIHQAAEKGLIFFCMNGNRNAMESFKETKSIFESSGGRKYVIQNEFGFGYNPRKQEQQLPEKKRRELVEQVKRITLNSIDTAVAVLRMNKDSVPVLEKTKYEIDCEIEFERDYQDFQKNHDPSQWKKHKNKKPKQDSTAENAFDLDIEEQPLNEQNNYQQPNQRPNKQQQDYQNSPQRKQRQPKQKQSKQQQYQPEQQSLIMSSYVPSQQVQQHNLQIPHFIPPKPAQNYIHQNYHQNNQQQYTQQQHKQQRQDLQQQYNSLSGCYQNVINPIFQPDEEKVNRLLNRNTNSLDSSHNLSNNPHPSRNENNGQGRGRNQRGRGGSAQNIHELDEQHSISPTNPIKNIFDFDDDDDDDTLSTSNNTSNLSNQTNSTNSGRRNNRRRPKRKKKSNDHNSNKSSNPFDDDPYF</sequence>
<comment type="caution">
    <text evidence="5">The sequence shown here is derived from an EMBL/GenBank/DDBJ whole genome shotgun (WGS) entry which is preliminary data.</text>
</comment>
<feature type="compositionally biased region" description="Low complexity" evidence="3">
    <location>
        <begin position="5505"/>
        <end position="5526"/>
    </location>
</feature>
<feature type="domain" description="AAA+ ATPase" evidence="4">
    <location>
        <begin position="315"/>
        <end position="478"/>
    </location>
</feature>
<dbReference type="InterPro" id="IPR011704">
    <property type="entry name" value="ATPase_dyneun-rel_AAA"/>
</dbReference>
<feature type="compositionally biased region" description="Acidic residues" evidence="3">
    <location>
        <begin position="5697"/>
        <end position="5706"/>
    </location>
</feature>
<feature type="compositionally biased region" description="Polar residues" evidence="3">
    <location>
        <begin position="4088"/>
        <end position="4112"/>
    </location>
</feature>
<evidence type="ECO:0000256" key="1">
    <source>
        <dbReference type="ARBA" id="ARBA00022741"/>
    </source>
</evidence>
<dbReference type="SMART" id="SM00382">
    <property type="entry name" value="AAA"/>
    <property type="match status" value="5"/>
</dbReference>
<name>A0A1J4JWK6_9EUKA</name>
<dbReference type="GO" id="GO:0016887">
    <property type="term" value="F:ATP hydrolysis activity"/>
    <property type="evidence" value="ECO:0007669"/>
    <property type="project" value="InterPro"/>
</dbReference>
<feature type="compositionally biased region" description="Low complexity" evidence="3">
    <location>
        <begin position="5707"/>
        <end position="5727"/>
    </location>
</feature>
<dbReference type="CDD" id="cd00009">
    <property type="entry name" value="AAA"/>
    <property type="match status" value="1"/>
</dbReference>
<feature type="compositionally biased region" description="Basic residues" evidence="3">
    <location>
        <begin position="5728"/>
        <end position="5740"/>
    </location>
</feature>
<dbReference type="PANTHER" id="PTHR48103:SF2">
    <property type="entry name" value="MIDASIN"/>
    <property type="match status" value="1"/>
</dbReference>
<dbReference type="GO" id="GO:0005634">
    <property type="term" value="C:nucleus"/>
    <property type="evidence" value="ECO:0007669"/>
    <property type="project" value="TreeGrafter"/>
</dbReference>
<dbReference type="RefSeq" id="XP_068355052.1">
    <property type="nucleotide sequence ID" value="XM_068507769.1"/>
</dbReference>
<dbReference type="SUPFAM" id="SSF53300">
    <property type="entry name" value="vWA-like"/>
    <property type="match status" value="2"/>
</dbReference>
<feature type="domain" description="AAA+ ATPase" evidence="4">
    <location>
        <begin position="26"/>
        <end position="177"/>
    </location>
</feature>
<dbReference type="Gene3D" id="3.40.50.300">
    <property type="entry name" value="P-loop containing nucleotide triphosphate hydrolases"/>
    <property type="match status" value="6"/>
</dbReference>
<dbReference type="Gene3D" id="3.40.50.410">
    <property type="entry name" value="von Willebrand factor, type A domain"/>
    <property type="match status" value="1"/>
</dbReference>
<evidence type="ECO:0000313" key="5">
    <source>
        <dbReference type="EMBL" id="OHT01916.1"/>
    </source>
</evidence>
<dbReference type="GO" id="GO:0030687">
    <property type="term" value="C:preribosome, large subunit precursor"/>
    <property type="evidence" value="ECO:0007669"/>
    <property type="project" value="TreeGrafter"/>
</dbReference>
<feature type="region of interest" description="Disordered" evidence="3">
    <location>
        <begin position="4071"/>
        <end position="4112"/>
    </location>
</feature>
<feature type="domain" description="AAA+ ATPase" evidence="4">
    <location>
        <begin position="1636"/>
        <end position="1911"/>
    </location>
</feature>
<organism evidence="5 6">
    <name type="scientific">Tritrichomonas foetus</name>
    <dbReference type="NCBI Taxonomy" id="1144522"/>
    <lineage>
        <taxon>Eukaryota</taxon>
        <taxon>Metamonada</taxon>
        <taxon>Parabasalia</taxon>
        <taxon>Tritrichomonadida</taxon>
        <taxon>Tritrichomonadidae</taxon>
        <taxon>Tritrichomonas</taxon>
    </lineage>
</organism>
<feature type="domain" description="AAA+ ATPase" evidence="4">
    <location>
        <begin position="1335"/>
        <end position="1609"/>
    </location>
</feature>
<dbReference type="GO" id="GO:0000027">
    <property type="term" value="P:ribosomal large subunit assembly"/>
    <property type="evidence" value="ECO:0007669"/>
    <property type="project" value="TreeGrafter"/>
</dbReference>
<evidence type="ECO:0000259" key="4">
    <source>
        <dbReference type="SMART" id="SM00382"/>
    </source>
</evidence>